<dbReference type="AlphaFoldDB" id="C0CWZ9"/>
<gene>
    <name evidence="1" type="ORF">CLOSTASPAR_01519</name>
</gene>
<dbReference type="EMBL" id="ACCJ01000071">
    <property type="protein sequence ID" value="EEG56389.1"/>
    <property type="molecule type" value="Genomic_DNA"/>
</dbReference>
<sequence>MFAFHMDDHRGGFSLSILGVGPDYAPDMICRKREYWKESVQRRKRHVQQILY</sequence>
<dbReference type="Proteomes" id="UP000004756">
    <property type="component" value="Unassembled WGS sequence"/>
</dbReference>
<comment type="caution">
    <text evidence="1">The sequence shown here is derived from an EMBL/GenBank/DDBJ whole genome shotgun (WGS) entry which is preliminary data.</text>
</comment>
<name>C0CWZ9_9FIRM</name>
<dbReference type="HOGENOM" id="CLU_3078233_0_0_9"/>
<proteinExistence type="predicted"/>
<reference evidence="1 2" key="2">
    <citation type="submission" date="2009-02" db="EMBL/GenBank/DDBJ databases">
        <title>Draft genome sequence of Clostridium asparagiforme (DSM 15981).</title>
        <authorList>
            <person name="Sudarsanam P."/>
            <person name="Ley R."/>
            <person name="Guruge J."/>
            <person name="Turnbaugh P.J."/>
            <person name="Mahowald M."/>
            <person name="Liep D."/>
            <person name="Gordon J."/>
        </authorList>
    </citation>
    <scope>NUCLEOTIDE SEQUENCE [LARGE SCALE GENOMIC DNA]</scope>
    <source>
        <strain evidence="1 2">DSM 15981</strain>
    </source>
</reference>
<evidence type="ECO:0000313" key="1">
    <source>
        <dbReference type="EMBL" id="EEG56389.1"/>
    </source>
</evidence>
<protein>
    <submittedName>
        <fullName evidence="1">Uncharacterized protein</fullName>
    </submittedName>
</protein>
<evidence type="ECO:0000313" key="2">
    <source>
        <dbReference type="Proteomes" id="UP000004756"/>
    </source>
</evidence>
<reference evidence="1 2" key="1">
    <citation type="submission" date="2009-01" db="EMBL/GenBank/DDBJ databases">
        <authorList>
            <person name="Fulton L."/>
            <person name="Clifton S."/>
            <person name="Fulton B."/>
            <person name="Xu J."/>
            <person name="Minx P."/>
            <person name="Pepin K.H."/>
            <person name="Johnson M."/>
            <person name="Bhonagiri V."/>
            <person name="Nash W.E."/>
            <person name="Mardis E.R."/>
            <person name="Wilson R.K."/>
        </authorList>
    </citation>
    <scope>NUCLEOTIDE SEQUENCE [LARGE SCALE GENOMIC DNA]</scope>
    <source>
        <strain evidence="1 2">DSM 15981</strain>
    </source>
</reference>
<keyword evidence="2" id="KW-1185">Reference proteome</keyword>
<organism evidence="1 2">
    <name type="scientific">[Clostridium] asparagiforme DSM 15981</name>
    <dbReference type="NCBI Taxonomy" id="518636"/>
    <lineage>
        <taxon>Bacteria</taxon>
        <taxon>Bacillati</taxon>
        <taxon>Bacillota</taxon>
        <taxon>Clostridia</taxon>
        <taxon>Lachnospirales</taxon>
        <taxon>Lachnospiraceae</taxon>
        <taxon>Enterocloster</taxon>
    </lineage>
</organism>
<accession>C0CWZ9</accession>